<protein>
    <submittedName>
        <fullName evidence="2">Uncharacterized protein</fullName>
    </submittedName>
</protein>
<keyword evidence="1" id="KW-0472">Membrane</keyword>
<keyword evidence="1" id="KW-0812">Transmembrane</keyword>
<evidence type="ECO:0000256" key="1">
    <source>
        <dbReference type="SAM" id="Phobius"/>
    </source>
</evidence>
<feature type="transmembrane region" description="Helical" evidence="1">
    <location>
        <begin position="12"/>
        <end position="33"/>
    </location>
</feature>
<accession>S3Z9X8</accession>
<feature type="transmembrane region" description="Helical" evidence="1">
    <location>
        <begin position="39"/>
        <end position="60"/>
    </location>
</feature>
<gene>
    <name evidence="2" type="ORF">STRAU_7009</name>
</gene>
<keyword evidence="1" id="KW-1133">Transmembrane helix</keyword>
<sequence>MGMAYSTRNWWAELAVFLLVTVVCAGLLILLWVRAQDGSGATASLWGFLVPGGLVGLWAARRYRRRRGGG</sequence>
<proteinExistence type="predicted"/>
<name>S3Z9X8_9ACTN</name>
<reference evidence="2 3" key="1">
    <citation type="submission" date="2013-02" db="EMBL/GenBank/DDBJ databases">
        <title>Draft Genome Sequence of Streptomyces aurantiacus, Which Produces Setomimycin.</title>
        <authorList>
            <person name="Gruening B.A."/>
            <person name="Praeg A."/>
            <person name="Erxleben A."/>
            <person name="Guenther S."/>
            <person name="Mueller M."/>
        </authorList>
    </citation>
    <scope>NUCLEOTIDE SEQUENCE [LARGE SCALE GENOMIC DNA]</scope>
    <source>
        <strain evidence="2 3">JA 4570</strain>
    </source>
</reference>
<evidence type="ECO:0000313" key="2">
    <source>
        <dbReference type="EMBL" id="EPH39928.1"/>
    </source>
</evidence>
<dbReference type="Proteomes" id="UP000014629">
    <property type="component" value="Unassembled WGS sequence"/>
</dbReference>
<comment type="caution">
    <text evidence="2">The sequence shown here is derived from an EMBL/GenBank/DDBJ whole genome shotgun (WGS) entry which is preliminary data.</text>
</comment>
<evidence type="ECO:0000313" key="3">
    <source>
        <dbReference type="Proteomes" id="UP000014629"/>
    </source>
</evidence>
<organism evidence="2 3">
    <name type="scientific">Streptomyces aurantiacus JA 4570</name>
    <dbReference type="NCBI Taxonomy" id="1286094"/>
    <lineage>
        <taxon>Bacteria</taxon>
        <taxon>Bacillati</taxon>
        <taxon>Actinomycetota</taxon>
        <taxon>Actinomycetes</taxon>
        <taxon>Kitasatosporales</taxon>
        <taxon>Streptomycetaceae</taxon>
        <taxon>Streptomyces</taxon>
        <taxon>Streptomyces aurantiacus group</taxon>
    </lineage>
</organism>
<dbReference type="EMBL" id="AOPZ01000475">
    <property type="protein sequence ID" value="EPH39928.1"/>
    <property type="molecule type" value="Genomic_DNA"/>
</dbReference>
<keyword evidence="3" id="KW-1185">Reference proteome</keyword>
<dbReference type="AlphaFoldDB" id="S3Z9X8"/>
<dbReference type="PATRIC" id="fig|1286094.4.peg.6936"/>